<gene>
    <name evidence="2" type="ORF">SEPCBS57363_000139</name>
</gene>
<name>A0ABP0D2Y1_9PEZI</name>
<sequence>MTHSSHTHTPTPQTAPASAATQTNTRRRNSSAASSASSCPSVEQCPAATPPSFRQDPLAALERALLAHPTTHRYWHRRHHSHDGNHLAPPSPAHHARSTGRSHGRSPSPPSRSPSHSPMPSSAARRCMEATDAWTPSLDRRQSWDGQAHRRAMMIQATGLGCTCHPEHDEAGQDCKHSPDQSAGRHHHRRLTQPLLHMVTPQNIYESDRGFSEVHGPSY</sequence>
<accession>A0ABP0D2Y1</accession>
<evidence type="ECO:0000313" key="3">
    <source>
        <dbReference type="Proteomes" id="UP001642501"/>
    </source>
</evidence>
<reference evidence="2 3" key="1">
    <citation type="submission" date="2024-01" db="EMBL/GenBank/DDBJ databases">
        <authorList>
            <person name="Allen C."/>
            <person name="Tagirdzhanova G."/>
        </authorList>
    </citation>
    <scope>NUCLEOTIDE SEQUENCE [LARGE SCALE GENOMIC DNA]</scope>
    <source>
        <strain evidence="2 3">CBS 573.63</strain>
    </source>
</reference>
<keyword evidence="3" id="KW-1185">Reference proteome</keyword>
<feature type="region of interest" description="Disordered" evidence="1">
    <location>
        <begin position="75"/>
        <end position="127"/>
    </location>
</feature>
<feature type="compositionally biased region" description="Basic residues" evidence="1">
    <location>
        <begin position="94"/>
        <end position="104"/>
    </location>
</feature>
<feature type="region of interest" description="Disordered" evidence="1">
    <location>
        <begin position="1"/>
        <end position="54"/>
    </location>
</feature>
<protein>
    <submittedName>
        <fullName evidence="2">Uncharacterized protein</fullName>
    </submittedName>
</protein>
<feature type="region of interest" description="Disordered" evidence="1">
    <location>
        <begin position="173"/>
        <end position="192"/>
    </location>
</feature>
<dbReference type="Proteomes" id="UP001642501">
    <property type="component" value="Unassembled WGS sequence"/>
</dbReference>
<feature type="compositionally biased region" description="Low complexity" evidence="1">
    <location>
        <begin position="113"/>
        <end position="125"/>
    </location>
</feature>
<dbReference type="EMBL" id="CAWUOM010000001">
    <property type="protein sequence ID" value="CAK7262580.1"/>
    <property type="molecule type" value="Genomic_DNA"/>
</dbReference>
<feature type="compositionally biased region" description="Low complexity" evidence="1">
    <location>
        <begin position="1"/>
        <end position="23"/>
    </location>
</feature>
<proteinExistence type="predicted"/>
<organism evidence="2 3">
    <name type="scientific">Sporothrix epigloea</name>
    <dbReference type="NCBI Taxonomy" id="1892477"/>
    <lineage>
        <taxon>Eukaryota</taxon>
        <taxon>Fungi</taxon>
        <taxon>Dikarya</taxon>
        <taxon>Ascomycota</taxon>
        <taxon>Pezizomycotina</taxon>
        <taxon>Sordariomycetes</taxon>
        <taxon>Sordariomycetidae</taxon>
        <taxon>Ophiostomatales</taxon>
        <taxon>Ophiostomataceae</taxon>
        <taxon>Sporothrix</taxon>
    </lineage>
</organism>
<evidence type="ECO:0000313" key="2">
    <source>
        <dbReference type="EMBL" id="CAK7262580.1"/>
    </source>
</evidence>
<evidence type="ECO:0000256" key="1">
    <source>
        <dbReference type="SAM" id="MobiDB-lite"/>
    </source>
</evidence>
<comment type="caution">
    <text evidence="2">The sequence shown here is derived from an EMBL/GenBank/DDBJ whole genome shotgun (WGS) entry which is preliminary data.</text>
</comment>